<dbReference type="Gene3D" id="2.30.30.40">
    <property type="entry name" value="SH3 Domains"/>
    <property type="match status" value="1"/>
</dbReference>
<feature type="compositionally biased region" description="Polar residues" evidence="3">
    <location>
        <begin position="137"/>
        <end position="158"/>
    </location>
</feature>
<dbReference type="GO" id="GO:0030950">
    <property type="term" value="P:establishment or maintenance of actin cytoskeleton polarity"/>
    <property type="evidence" value="ECO:0007669"/>
    <property type="project" value="TreeGrafter"/>
</dbReference>
<dbReference type="SMART" id="SM00326">
    <property type="entry name" value="SH3"/>
    <property type="match status" value="1"/>
</dbReference>
<dbReference type="InterPro" id="IPR001452">
    <property type="entry name" value="SH3_domain"/>
</dbReference>
<comment type="caution">
    <text evidence="5">The sequence shown here is derived from an EMBL/GenBank/DDBJ whole genome shotgun (WGS) entry which is preliminary data.</text>
</comment>
<dbReference type="GO" id="GO:0051286">
    <property type="term" value="C:cell tip"/>
    <property type="evidence" value="ECO:0007669"/>
    <property type="project" value="TreeGrafter"/>
</dbReference>
<feature type="compositionally biased region" description="Polar residues" evidence="3">
    <location>
        <begin position="114"/>
        <end position="128"/>
    </location>
</feature>
<dbReference type="Pfam" id="PF00018">
    <property type="entry name" value="SH3_1"/>
    <property type="match status" value="1"/>
</dbReference>
<feature type="region of interest" description="Disordered" evidence="3">
    <location>
        <begin position="110"/>
        <end position="182"/>
    </location>
</feature>
<dbReference type="OrthoDB" id="196165at2759"/>
<feature type="non-terminal residue" evidence="5">
    <location>
        <position position="1"/>
    </location>
</feature>
<feature type="compositionally biased region" description="Polar residues" evidence="3">
    <location>
        <begin position="1"/>
        <end position="19"/>
    </location>
</feature>
<dbReference type="PANTHER" id="PTHR47775:SF1">
    <property type="entry name" value="BUD SITE SELECTION PROTEIN 14"/>
    <property type="match status" value="1"/>
</dbReference>
<evidence type="ECO:0000256" key="2">
    <source>
        <dbReference type="PROSITE-ProRule" id="PRU00192"/>
    </source>
</evidence>
<evidence type="ECO:0000256" key="3">
    <source>
        <dbReference type="SAM" id="MobiDB-lite"/>
    </source>
</evidence>
<dbReference type="GO" id="GO:0015630">
    <property type="term" value="C:microtubule cytoskeleton"/>
    <property type="evidence" value="ECO:0007669"/>
    <property type="project" value="TreeGrafter"/>
</dbReference>
<gene>
    <name evidence="5" type="ORF">RFULGI_LOCUS8754</name>
</gene>
<feature type="domain" description="SH3" evidence="4">
    <location>
        <begin position="42"/>
        <end position="103"/>
    </location>
</feature>
<name>A0A9N9DZ14_9GLOM</name>
<dbReference type="EMBL" id="CAJVPZ010014548">
    <property type="protein sequence ID" value="CAG8658557.1"/>
    <property type="molecule type" value="Genomic_DNA"/>
</dbReference>
<sequence>MIRNHNLSIDTAAARNQNNPSPEDFSDSEDDLSPSPIIDENIDFSLVYALHNFKATVEGQTTVDKGDSLNLLDDSNSYWWLVKVVKTEEVGYIPAENIETTTQEKVEIDETAEENSSNMNQEASTQVDENIDPYNLRETNNSTPTGQNGQQDKNNGLYRQQYGHPTEQQLGLPASNPTTPST</sequence>
<reference evidence="5" key="1">
    <citation type="submission" date="2021-06" db="EMBL/GenBank/DDBJ databases">
        <authorList>
            <person name="Kallberg Y."/>
            <person name="Tangrot J."/>
            <person name="Rosling A."/>
        </authorList>
    </citation>
    <scope>NUCLEOTIDE SEQUENCE</scope>
    <source>
        <strain evidence="5">IN212</strain>
    </source>
</reference>
<feature type="region of interest" description="Disordered" evidence="3">
    <location>
        <begin position="1"/>
        <end position="36"/>
    </location>
</feature>
<dbReference type="InterPro" id="IPR036028">
    <property type="entry name" value="SH3-like_dom_sf"/>
</dbReference>
<dbReference type="Proteomes" id="UP000789396">
    <property type="component" value="Unassembled WGS sequence"/>
</dbReference>
<dbReference type="PANTHER" id="PTHR47775">
    <property type="entry name" value="BUD SITE SELECTION PROTEIN 14"/>
    <property type="match status" value="1"/>
</dbReference>
<evidence type="ECO:0000313" key="5">
    <source>
        <dbReference type="EMBL" id="CAG8658557.1"/>
    </source>
</evidence>
<accession>A0A9N9DZ14</accession>
<evidence type="ECO:0000259" key="4">
    <source>
        <dbReference type="PROSITE" id="PS50002"/>
    </source>
</evidence>
<keyword evidence="1 2" id="KW-0728">SH3 domain</keyword>
<protein>
    <submittedName>
        <fullName evidence="5">15939_t:CDS:1</fullName>
    </submittedName>
</protein>
<evidence type="ECO:0000256" key="1">
    <source>
        <dbReference type="ARBA" id="ARBA00022443"/>
    </source>
</evidence>
<organism evidence="5 6">
    <name type="scientific">Racocetra fulgida</name>
    <dbReference type="NCBI Taxonomy" id="60492"/>
    <lineage>
        <taxon>Eukaryota</taxon>
        <taxon>Fungi</taxon>
        <taxon>Fungi incertae sedis</taxon>
        <taxon>Mucoromycota</taxon>
        <taxon>Glomeromycotina</taxon>
        <taxon>Glomeromycetes</taxon>
        <taxon>Diversisporales</taxon>
        <taxon>Gigasporaceae</taxon>
        <taxon>Racocetra</taxon>
    </lineage>
</organism>
<dbReference type="SUPFAM" id="SSF50044">
    <property type="entry name" value="SH3-domain"/>
    <property type="match status" value="1"/>
</dbReference>
<proteinExistence type="predicted"/>
<dbReference type="AlphaFoldDB" id="A0A9N9DZ14"/>
<keyword evidence="6" id="KW-1185">Reference proteome</keyword>
<dbReference type="GO" id="GO:0008104">
    <property type="term" value="P:intracellular protein localization"/>
    <property type="evidence" value="ECO:0007669"/>
    <property type="project" value="TreeGrafter"/>
</dbReference>
<dbReference type="InterPro" id="IPR053039">
    <property type="entry name" value="Polarity_Bud-Selection_Reg"/>
</dbReference>
<dbReference type="PROSITE" id="PS50002">
    <property type="entry name" value="SH3"/>
    <property type="match status" value="1"/>
</dbReference>
<evidence type="ECO:0000313" key="6">
    <source>
        <dbReference type="Proteomes" id="UP000789396"/>
    </source>
</evidence>